<dbReference type="KEGG" id="sno:Snov_0946"/>
<dbReference type="Pfam" id="PF17200">
    <property type="entry name" value="sCache_2"/>
    <property type="match status" value="1"/>
</dbReference>
<organism evidence="8 9">
    <name type="scientific">Ancylobacter novellus (strain ATCC 8093 / DSM 506 / JCM 20403 / CCM 1077 / IAM 12100 / NBRC 12443 / NCIMB 10456)</name>
    <name type="common">Starkeya novella</name>
    <dbReference type="NCBI Taxonomy" id="639283"/>
    <lineage>
        <taxon>Bacteria</taxon>
        <taxon>Pseudomonadati</taxon>
        <taxon>Pseudomonadota</taxon>
        <taxon>Alphaproteobacteria</taxon>
        <taxon>Hyphomicrobiales</taxon>
        <taxon>Xanthobacteraceae</taxon>
        <taxon>Ancylobacter</taxon>
    </lineage>
</organism>
<feature type="domain" description="Single Cache" evidence="7">
    <location>
        <begin position="31"/>
        <end position="103"/>
    </location>
</feature>
<dbReference type="RefSeq" id="WP_013165775.1">
    <property type="nucleotide sequence ID" value="NC_014217.1"/>
</dbReference>
<dbReference type="eggNOG" id="COG4564">
    <property type="taxonomic scope" value="Bacteria"/>
</dbReference>
<dbReference type="OrthoDB" id="8454481at2"/>
<protein>
    <recommendedName>
        <fullName evidence="7">Single Cache domain-containing protein</fullName>
    </recommendedName>
</protein>
<evidence type="ECO:0000313" key="8">
    <source>
        <dbReference type="EMBL" id="ADH88270.1"/>
    </source>
</evidence>
<dbReference type="HOGENOM" id="CLU_081845_2_1_5"/>
<reference evidence="8 9" key="1">
    <citation type="journal article" date="2012" name="Stand. Genomic Sci.">
        <title>Complete genome sequence of the facultatively chemolithoautotrophic and methylotrophic alpha Proteobacterium Starkeya novella type strain (ATCC 8093(T)).</title>
        <authorList>
            <person name="Kappler U."/>
            <person name="Davenport K."/>
            <person name="Beatson S."/>
            <person name="Lucas S."/>
            <person name="Lapidus A."/>
            <person name="Copeland A."/>
            <person name="Berry K.W."/>
            <person name="Glavina Del Rio T."/>
            <person name="Hammon N."/>
            <person name="Dalin E."/>
            <person name="Tice H."/>
            <person name="Pitluck S."/>
            <person name="Richardson P."/>
            <person name="Bruce D."/>
            <person name="Goodwin L.A."/>
            <person name="Han C."/>
            <person name="Tapia R."/>
            <person name="Detter J.C."/>
            <person name="Chang Y.J."/>
            <person name="Jeffries C.D."/>
            <person name="Land M."/>
            <person name="Hauser L."/>
            <person name="Kyrpides N.C."/>
            <person name="Goker M."/>
            <person name="Ivanova N."/>
            <person name="Klenk H.P."/>
            <person name="Woyke T."/>
        </authorList>
    </citation>
    <scope>NUCLEOTIDE SEQUENCE [LARGE SCALE GENOMIC DNA]</scope>
    <source>
        <strain evidence="9">ATCC 8093 / DSM 506 / JCM 20403 / CCM 1077 / IAM 12100 / NBRC 12443 / NCIMB 10456</strain>
    </source>
</reference>
<keyword evidence="4" id="KW-1133">Transmembrane helix</keyword>
<proteinExistence type="predicted"/>
<name>D7A6C0_ANCN5</name>
<dbReference type="STRING" id="639283.Snov_0946"/>
<dbReference type="Proteomes" id="UP000006633">
    <property type="component" value="Chromosome"/>
</dbReference>
<keyword evidence="2" id="KW-1003">Cell membrane</keyword>
<dbReference type="InterPro" id="IPR033480">
    <property type="entry name" value="sCache_2"/>
</dbReference>
<dbReference type="GO" id="GO:0005886">
    <property type="term" value="C:plasma membrane"/>
    <property type="evidence" value="ECO:0007669"/>
    <property type="project" value="UniProtKB-SubCell"/>
</dbReference>
<dbReference type="SMART" id="SM01049">
    <property type="entry name" value="Cache_2"/>
    <property type="match status" value="1"/>
</dbReference>
<keyword evidence="5" id="KW-0472">Membrane</keyword>
<evidence type="ECO:0000256" key="1">
    <source>
        <dbReference type="ARBA" id="ARBA00004651"/>
    </source>
</evidence>
<evidence type="ECO:0000259" key="7">
    <source>
        <dbReference type="SMART" id="SM01049"/>
    </source>
</evidence>
<evidence type="ECO:0000256" key="2">
    <source>
        <dbReference type="ARBA" id="ARBA00022475"/>
    </source>
</evidence>
<keyword evidence="3" id="KW-0812">Transmembrane</keyword>
<dbReference type="AlphaFoldDB" id="D7A6C0"/>
<comment type="subcellular location">
    <subcellularLocation>
        <location evidence="1">Cell membrane</location>
        <topology evidence="1">Multi-pass membrane protein</topology>
    </subcellularLocation>
</comment>
<dbReference type="Gene3D" id="3.30.450.20">
    <property type="entry name" value="PAS domain"/>
    <property type="match status" value="1"/>
</dbReference>
<keyword evidence="6" id="KW-0732">Signal</keyword>
<evidence type="ECO:0000256" key="3">
    <source>
        <dbReference type="ARBA" id="ARBA00022692"/>
    </source>
</evidence>
<evidence type="ECO:0000256" key="4">
    <source>
        <dbReference type="ARBA" id="ARBA00022989"/>
    </source>
</evidence>
<sequence length="150" mass="15802">MSHAATLAISLLSFLLFSSALSAQQFGSAQEARAMLERAVAALKVDQAAALAAFNKGTDGFRDRDLYVFCNSLDGTSLAHANPAMLGGNLNELKDANGKAFGKEIMSSAREGQVSSVAYAFPRPGESQPAAKESYVTRIGDLVCGVGYYK</sequence>
<dbReference type="EMBL" id="CP002026">
    <property type="protein sequence ID" value="ADH88270.1"/>
    <property type="molecule type" value="Genomic_DNA"/>
</dbReference>
<feature type="signal peptide" evidence="6">
    <location>
        <begin position="1"/>
        <end position="22"/>
    </location>
</feature>
<evidence type="ECO:0000256" key="6">
    <source>
        <dbReference type="SAM" id="SignalP"/>
    </source>
</evidence>
<gene>
    <name evidence="8" type="ordered locus">Snov_0946</name>
</gene>
<accession>D7A6C0</accession>
<evidence type="ECO:0000313" key="9">
    <source>
        <dbReference type="Proteomes" id="UP000006633"/>
    </source>
</evidence>
<evidence type="ECO:0000256" key="5">
    <source>
        <dbReference type="ARBA" id="ARBA00023136"/>
    </source>
</evidence>
<keyword evidence="9" id="KW-1185">Reference proteome</keyword>
<feature type="chain" id="PRO_5003092212" description="Single Cache domain-containing protein" evidence="6">
    <location>
        <begin position="23"/>
        <end position="150"/>
    </location>
</feature>